<dbReference type="Proteomes" id="UP001060895">
    <property type="component" value="Unassembled WGS sequence"/>
</dbReference>
<proteinExistence type="predicted"/>
<reference evidence="1" key="1">
    <citation type="submission" date="2013-04" db="EMBL/GenBank/DDBJ databases">
        <title>The genome sequencing project of 58 acetic acid bacteria.</title>
        <authorList>
            <person name="Okamoto-Kainuma A."/>
            <person name="Ishikawa M."/>
            <person name="Umino S."/>
            <person name="Koizumi Y."/>
            <person name="Shiwa Y."/>
            <person name="Yoshikawa H."/>
            <person name="Matsutani M."/>
            <person name="Matsushita K."/>
        </authorList>
    </citation>
    <scope>NUCLEOTIDE SEQUENCE</scope>
    <source>
        <strain evidence="1">DSM 12717</strain>
    </source>
</reference>
<organism evidence="1 2">
    <name type="scientific">Gluconacetobacter sacchari DSM 12717</name>
    <dbReference type="NCBI Taxonomy" id="1307940"/>
    <lineage>
        <taxon>Bacteria</taxon>
        <taxon>Pseudomonadati</taxon>
        <taxon>Pseudomonadota</taxon>
        <taxon>Alphaproteobacteria</taxon>
        <taxon>Acetobacterales</taxon>
        <taxon>Acetobacteraceae</taxon>
        <taxon>Gluconacetobacter</taxon>
    </lineage>
</organism>
<gene>
    <name evidence="1" type="ORF">AA12717_2069</name>
</gene>
<evidence type="ECO:0000313" key="2">
    <source>
        <dbReference type="Proteomes" id="UP001060895"/>
    </source>
</evidence>
<keyword evidence="2" id="KW-1185">Reference proteome</keyword>
<evidence type="ECO:0000313" key="1">
    <source>
        <dbReference type="EMBL" id="GBQ25463.1"/>
    </source>
</evidence>
<comment type="caution">
    <text evidence="1">The sequence shown here is derived from an EMBL/GenBank/DDBJ whole genome shotgun (WGS) entry which is preliminary data.</text>
</comment>
<sequence length="160" mass="17517">MDHLQRDFSRTYSGFPTCPQDSERFHHAVSAARGNSPLACKSGVSGALGIQVVTFATPAAIMPIRRRNFQYLDPGGLQKAQQPGAVAAGRFNPDTQKIARRAHPCQHLSITLSCRGKTLCAQHMILLIDDGRNMQILVGIDATNDHARRFFVSIHDRAPG</sequence>
<accession>A0ABQ0P7Q8</accession>
<protein>
    <recommendedName>
        <fullName evidence="3">Transposase</fullName>
    </recommendedName>
</protein>
<dbReference type="EMBL" id="BAQP01000144">
    <property type="protein sequence ID" value="GBQ25463.1"/>
    <property type="molecule type" value="Genomic_DNA"/>
</dbReference>
<name>A0ABQ0P7Q8_9PROT</name>
<evidence type="ECO:0008006" key="3">
    <source>
        <dbReference type="Google" id="ProtNLM"/>
    </source>
</evidence>